<reference evidence="2 3" key="1">
    <citation type="journal article" date="2014" name="Genome Announc.">
        <title>Draft genome sequences of eight enterohepatic helicobacter species isolated from both laboratory and wild rodents.</title>
        <authorList>
            <person name="Sheh A."/>
            <person name="Shen Z."/>
            <person name="Fox J.G."/>
        </authorList>
    </citation>
    <scope>NUCLEOTIDE SEQUENCE [LARGE SCALE GENOMIC DNA]</scope>
    <source>
        <strain evidence="2 3">MIT 09-6949</strain>
    </source>
</reference>
<dbReference type="InterPro" id="IPR029044">
    <property type="entry name" value="Nucleotide-diphossugar_trans"/>
</dbReference>
<dbReference type="Proteomes" id="UP000029733">
    <property type="component" value="Unassembled WGS sequence"/>
</dbReference>
<keyword evidence="2" id="KW-0808">Transferase</keyword>
<keyword evidence="3" id="KW-1185">Reference proteome</keyword>
<feature type="domain" description="Glycosyltransferase 2-like" evidence="1">
    <location>
        <begin position="6"/>
        <end position="110"/>
    </location>
</feature>
<evidence type="ECO:0000313" key="3">
    <source>
        <dbReference type="Proteomes" id="UP000029733"/>
    </source>
</evidence>
<dbReference type="SUPFAM" id="SSF53448">
    <property type="entry name" value="Nucleotide-diphospho-sugar transferases"/>
    <property type="match status" value="1"/>
</dbReference>
<evidence type="ECO:0000313" key="2">
    <source>
        <dbReference type="EMBL" id="TLD96858.1"/>
    </source>
</evidence>
<dbReference type="OrthoDB" id="433681at2"/>
<evidence type="ECO:0000259" key="1">
    <source>
        <dbReference type="Pfam" id="PF00535"/>
    </source>
</evidence>
<dbReference type="InterPro" id="IPR001173">
    <property type="entry name" value="Glyco_trans_2-like"/>
</dbReference>
<proteinExistence type="predicted"/>
<comment type="caution">
    <text evidence="2">The sequence shown here is derived from an EMBL/GenBank/DDBJ whole genome shotgun (WGS) entry which is preliminary data.</text>
</comment>
<dbReference type="RefSeq" id="WP_034352289.1">
    <property type="nucleotide sequence ID" value="NZ_JRPR02000002.1"/>
</dbReference>
<dbReference type="CDD" id="cd06433">
    <property type="entry name" value="GT_2_WfgS_like"/>
    <property type="match status" value="1"/>
</dbReference>
<dbReference type="AlphaFoldDB" id="A0A4U8TC88"/>
<dbReference type="STRING" id="1677920.LS71_00655"/>
<dbReference type="Pfam" id="PF00535">
    <property type="entry name" value="Glycos_transf_2"/>
    <property type="match status" value="1"/>
</dbReference>
<name>A0A4U8TC88_9HELI</name>
<sequence length="265" mass="30720">MSPKISIITATFNVAHTIKHTLDSVIMQDFSDFEHIIIDGKSSDNTLEIIESYRAKYAQKGIALRILSERDNGIYDAMNKGLKHARGQIVGFLNADDFFASNLVLRFIAWGFDSPRGIDILYANVLYVNAQHKPLRNLKGREFSRYFFALGLHPPHPSFYVKRRVYEEYGGFDLTYNIAADYEIMLRFLQRYRLKSLYINECFVKMRSGGTSNASLKNILRANMQCMRAWRQNHHSYKYAPLSVGLKILRKCKDKLLMFLSMHHS</sequence>
<accession>A0A4U8TC88</accession>
<protein>
    <submittedName>
        <fullName evidence="2">Glycosyltransferase</fullName>
    </submittedName>
</protein>
<dbReference type="EMBL" id="JRPR02000002">
    <property type="protein sequence ID" value="TLD96858.1"/>
    <property type="molecule type" value="Genomic_DNA"/>
</dbReference>
<dbReference type="PANTHER" id="PTHR22916:SF3">
    <property type="entry name" value="UDP-GLCNAC:BETAGAL BETA-1,3-N-ACETYLGLUCOSAMINYLTRANSFERASE-LIKE PROTEIN 1"/>
    <property type="match status" value="1"/>
</dbReference>
<dbReference type="PANTHER" id="PTHR22916">
    <property type="entry name" value="GLYCOSYLTRANSFERASE"/>
    <property type="match status" value="1"/>
</dbReference>
<dbReference type="Gene3D" id="3.90.550.10">
    <property type="entry name" value="Spore Coat Polysaccharide Biosynthesis Protein SpsA, Chain A"/>
    <property type="match status" value="1"/>
</dbReference>
<gene>
    <name evidence="2" type="ORF">LS71_004515</name>
</gene>
<organism evidence="2 3">
    <name type="scientific">Helicobacter jaachi</name>
    <dbReference type="NCBI Taxonomy" id="1677920"/>
    <lineage>
        <taxon>Bacteria</taxon>
        <taxon>Pseudomonadati</taxon>
        <taxon>Campylobacterota</taxon>
        <taxon>Epsilonproteobacteria</taxon>
        <taxon>Campylobacterales</taxon>
        <taxon>Helicobacteraceae</taxon>
        <taxon>Helicobacter</taxon>
    </lineage>
</organism>
<dbReference type="GO" id="GO:0016758">
    <property type="term" value="F:hexosyltransferase activity"/>
    <property type="evidence" value="ECO:0007669"/>
    <property type="project" value="UniProtKB-ARBA"/>
</dbReference>